<organism evidence="1">
    <name type="scientific">Strongyloides ratti</name>
    <name type="common">Parasitic roundworm</name>
    <dbReference type="NCBI Taxonomy" id="34506"/>
    <lineage>
        <taxon>Eukaryota</taxon>
        <taxon>Metazoa</taxon>
        <taxon>Ecdysozoa</taxon>
        <taxon>Nematoda</taxon>
        <taxon>Chromadorea</taxon>
        <taxon>Rhabditida</taxon>
        <taxon>Tylenchina</taxon>
        <taxon>Panagrolaimomorpha</taxon>
        <taxon>Strongyloidoidea</taxon>
        <taxon>Strongyloididae</taxon>
        <taxon>Strongyloides</taxon>
    </lineage>
</organism>
<proteinExistence type="predicted"/>
<sequence length="901" mass="105213">MSYSYRFECNLPLPTLDECSKKIDLKHEIIHTNVVGGSLCSRDLMIFSTMESPNVEYHSIIELISDIMFKCKEKGIKYLDEAKKQIKINNSFVEDFQKSLDGSIFSDCLIGTFLKVNILIFKEYYSPKQLLEPLLFLDLLNKEEIGDWPIICVRYNDNKKFQTLSKAVLATKDNFTNFLISNIKANYDILVQEKLEIKIKYDRYMPAPYNSSDWDMIKTINDCLKNYSGIFVNEHKPIRKNHKILGLGTNKGCIISNAQPNKKLEGSKSILLLLRNYLFGKNKNNEFLILFHEIKQRMKFYQLIKQIEGEDLLLFLAVLSQSLKINLCFLKNQHLISFRNIINKNYLIENCSDPIIAIMEVDNNFYLVNKVTMADNRNLHFPIAHSMVEEIFFKYIENTNGNVLDVNLEQLCNDIEECDPVTFEKQLCNRTRFLKKLESHIADLSFRVRFPIHEKERYNAYCERIKQSNLDIFSYNNLNKNNVKQKNDISNVVKNEDIVNQQTNENDNDIFDRKQIYGMKRSYDKISEIENNHDGTINDNHKIDIEDELVDIETLENCINMDIESSSLQPPGKIEKGDKNIIMWIPNDDAFSFIRGMKPKDNEKVITRAVKVNWSNLIKKCLQKDPVTPKKYDIFKRNVFKIWEDIINQEMITQEDEYGKIELDVDGFDHLTDNGVEIIGMLSERKYTDQIIVKVNPTDHKINCLVYIYNLSMKTSLDNEDFINDGNKKLLNKCELFKHYYRCTNCKKIGDEYNKNLKLGKYESDIPEKPKGATIIKTFKGNLCIDTRMGKNKKHCKGCKPISLLLVLADQFDKKVKILSTKKYVTFEAAYQRMLAGLMELAEIHGIHYEMILEHCLPKDKLREQCVKLDEFYKTKQKSVVTTTQIKSYCAKKKGNKSLFR</sequence>
<reference evidence="3" key="2">
    <citation type="submission" date="2020-12" db="UniProtKB">
        <authorList>
            <consortium name="WormBaseParasite"/>
        </authorList>
    </citation>
    <scope>IDENTIFICATION</scope>
</reference>
<dbReference type="RefSeq" id="XP_024503984.1">
    <property type="nucleotide sequence ID" value="XM_024650181.1"/>
</dbReference>
<evidence type="ECO:0000313" key="2">
    <source>
        <dbReference type="Proteomes" id="UP000035682"/>
    </source>
</evidence>
<evidence type="ECO:0000313" key="3">
    <source>
        <dbReference type="WBParaSite" id="SRAE_1000303600.1"/>
    </source>
</evidence>
<dbReference type="AlphaFoldDB" id="A0A090L9I8"/>
<reference evidence="1 2" key="1">
    <citation type="submission" date="2014-09" db="EMBL/GenBank/DDBJ databases">
        <authorList>
            <person name="Martin A.A."/>
        </authorList>
    </citation>
    <scope>NUCLEOTIDE SEQUENCE</scope>
    <source>
        <strain evidence="2">ED321</strain>
        <strain evidence="1">ED321 Heterogonic</strain>
    </source>
</reference>
<dbReference type="CTD" id="36377148"/>
<dbReference type="STRING" id="34506.A0A090L9I8"/>
<dbReference type="Proteomes" id="UP000035682">
    <property type="component" value="Unplaced"/>
</dbReference>
<accession>A0A090L9I8</accession>
<dbReference type="GeneID" id="36377148"/>
<evidence type="ECO:0000313" key="4">
    <source>
        <dbReference type="WormBase" id="SRAE_1000303600"/>
    </source>
</evidence>
<gene>
    <name evidence="1 3 4" type="ORF">SRAE_1000303600</name>
</gene>
<keyword evidence="2" id="KW-1185">Reference proteome</keyword>
<dbReference type="EMBL" id="LN609528">
    <property type="protein sequence ID" value="CEF64783.1"/>
    <property type="molecule type" value="Genomic_DNA"/>
</dbReference>
<name>A0A090L9I8_STRRB</name>
<protein>
    <submittedName>
        <fullName evidence="1 3">Uncharacterized protein</fullName>
    </submittedName>
</protein>
<dbReference type="WBParaSite" id="SRAE_1000303600.1">
    <property type="protein sequence ID" value="SRAE_1000303600.1"/>
    <property type="gene ID" value="WBGene00259653"/>
</dbReference>
<dbReference type="WormBase" id="SRAE_1000303600">
    <property type="protein sequence ID" value="SRP00862"/>
    <property type="gene ID" value="WBGene00259653"/>
</dbReference>
<evidence type="ECO:0000313" key="1">
    <source>
        <dbReference type="EMBL" id="CEF64783.1"/>
    </source>
</evidence>